<proteinExistence type="predicted"/>
<evidence type="ECO:0000256" key="1">
    <source>
        <dbReference type="SAM" id="Phobius"/>
    </source>
</evidence>
<evidence type="ECO:0000313" key="3">
    <source>
        <dbReference type="Proteomes" id="UP001381693"/>
    </source>
</evidence>
<sequence length="133" mass="14727">MSLHQRVEDISATKNVKTRYKGLFASHMAPTSRAYCILFSFFIGILMITAGSVFYHVNTLTPSNGMHLIHTPPIPLAIFLILGGILSVIASFVVALKYGFDDGDDSLEEDQFSFAKDDVLDQHHQCQSKLPPV</sequence>
<dbReference type="AlphaFoldDB" id="A0AAN9A924"/>
<name>A0AAN9A924_HALRR</name>
<evidence type="ECO:0000313" key="2">
    <source>
        <dbReference type="EMBL" id="KAK7076570.1"/>
    </source>
</evidence>
<keyword evidence="1" id="KW-1133">Transmembrane helix</keyword>
<keyword evidence="1" id="KW-0812">Transmembrane</keyword>
<feature type="transmembrane region" description="Helical" evidence="1">
    <location>
        <begin position="74"/>
        <end position="96"/>
    </location>
</feature>
<keyword evidence="3" id="KW-1185">Reference proteome</keyword>
<accession>A0AAN9A924</accession>
<organism evidence="2 3">
    <name type="scientific">Halocaridina rubra</name>
    <name type="common">Hawaiian red shrimp</name>
    <dbReference type="NCBI Taxonomy" id="373956"/>
    <lineage>
        <taxon>Eukaryota</taxon>
        <taxon>Metazoa</taxon>
        <taxon>Ecdysozoa</taxon>
        <taxon>Arthropoda</taxon>
        <taxon>Crustacea</taxon>
        <taxon>Multicrustacea</taxon>
        <taxon>Malacostraca</taxon>
        <taxon>Eumalacostraca</taxon>
        <taxon>Eucarida</taxon>
        <taxon>Decapoda</taxon>
        <taxon>Pleocyemata</taxon>
        <taxon>Caridea</taxon>
        <taxon>Atyoidea</taxon>
        <taxon>Atyidae</taxon>
        <taxon>Halocaridina</taxon>
    </lineage>
</organism>
<protein>
    <submittedName>
        <fullName evidence="2">Uncharacterized protein</fullName>
    </submittedName>
</protein>
<dbReference type="Proteomes" id="UP001381693">
    <property type="component" value="Unassembled WGS sequence"/>
</dbReference>
<gene>
    <name evidence="2" type="ORF">SK128_001646</name>
</gene>
<reference evidence="2 3" key="1">
    <citation type="submission" date="2023-11" db="EMBL/GenBank/DDBJ databases">
        <title>Halocaridina rubra genome assembly.</title>
        <authorList>
            <person name="Smith C."/>
        </authorList>
    </citation>
    <scope>NUCLEOTIDE SEQUENCE [LARGE SCALE GENOMIC DNA]</scope>
    <source>
        <strain evidence="2">EP-1</strain>
        <tissue evidence="2">Whole</tissue>
    </source>
</reference>
<comment type="caution">
    <text evidence="2">The sequence shown here is derived from an EMBL/GenBank/DDBJ whole genome shotgun (WGS) entry which is preliminary data.</text>
</comment>
<feature type="transmembrane region" description="Helical" evidence="1">
    <location>
        <begin position="34"/>
        <end position="54"/>
    </location>
</feature>
<keyword evidence="1" id="KW-0472">Membrane</keyword>
<dbReference type="EMBL" id="JAXCGZ010009617">
    <property type="protein sequence ID" value="KAK7076570.1"/>
    <property type="molecule type" value="Genomic_DNA"/>
</dbReference>